<dbReference type="EMBL" id="JBFTWV010000118">
    <property type="protein sequence ID" value="KAL2786406.1"/>
    <property type="molecule type" value="Genomic_DNA"/>
</dbReference>
<dbReference type="SUPFAM" id="SSF57701">
    <property type="entry name" value="Zn2/Cys6 DNA-binding domain"/>
    <property type="match status" value="1"/>
</dbReference>
<sequence>MKLDLACSVRPPSHSKMQEHHDSSQKPSSVACVPCRRRHLKCDALMPVCTRCQTANTECHYVRSRRGRRDQSRRVSSRPDEEGSTVSADAFSDWLNATAFSPDLNVLTTQDLFQPLDLQTYQNFPLPTDTLDTFETPLTSPATAHEPMIQLYYQNFHPSHPFTVPRRALSSPTAHLIPTYLISVMRYIGAHYYPDPSLKQALRQPAYSFLSDPTLRDEFTVQALLLLAIVDHSSCQEQSAHRLLQMAVNLALEIGLHHAGFALEHSYGHPVLEESWRRTYWELYIVDGLLAAMREQSPFRLYRQRASVLLPCAEKMYSLNNVIMPSGQTLDDLQNDWTLAQNFSTFAYRIDAVRNLGAVLELNRSLEANIEARVETIDAHLSSSLMTLPALHGDGYDSSCHDEMVFQAQMTLYLALIYLHHPRSSMRFASFHNTPEEPPTPSSTSCTRLKIPESHSQLQSKTPSRPHSHSHSHSQPSASISAHHTQPPSPTLDIHSHKLLRAADLLSNLATLPSTVQHRSPFFTCALAMCIIVHTAALLVVGGSTREESLKARVQLSIGALKVLGRVWPLAKRVRGEMVGMYREVVGG</sequence>
<feature type="region of interest" description="Disordered" evidence="6">
    <location>
        <begin position="64"/>
        <end position="85"/>
    </location>
</feature>
<dbReference type="PROSITE" id="PS50048">
    <property type="entry name" value="ZN2_CY6_FUNGAL_2"/>
    <property type="match status" value="1"/>
</dbReference>
<keyword evidence="2" id="KW-0805">Transcription regulation</keyword>
<feature type="domain" description="Zn(2)-C6 fungal-type" evidence="7">
    <location>
        <begin position="31"/>
        <end position="61"/>
    </location>
</feature>
<gene>
    <name evidence="8" type="ORF">BJX66DRAFT_312792</name>
</gene>
<dbReference type="PANTHER" id="PTHR47431">
    <property type="entry name" value="ZN(II)2CYS6 TRANSCRIPTION FACTOR (EUROFUNG)-RELATED"/>
    <property type="match status" value="1"/>
</dbReference>
<dbReference type="SMART" id="SM00066">
    <property type="entry name" value="GAL4"/>
    <property type="match status" value="1"/>
</dbReference>
<feature type="compositionally biased region" description="Low complexity" evidence="6">
    <location>
        <begin position="473"/>
        <end position="484"/>
    </location>
</feature>
<keyword evidence="4" id="KW-0804">Transcription</keyword>
<organism evidence="8 9">
    <name type="scientific">Aspergillus keveii</name>
    <dbReference type="NCBI Taxonomy" id="714993"/>
    <lineage>
        <taxon>Eukaryota</taxon>
        <taxon>Fungi</taxon>
        <taxon>Dikarya</taxon>
        <taxon>Ascomycota</taxon>
        <taxon>Pezizomycotina</taxon>
        <taxon>Eurotiomycetes</taxon>
        <taxon>Eurotiomycetidae</taxon>
        <taxon>Eurotiales</taxon>
        <taxon>Aspergillaceae</taxon>
        <taxon>Aspergillus</taxon>
        <taxon>Aspergillus subgen. Nidulantes</taxon>
    </lineage>
</organism>
<keyword evidence="9" id="KW-1185">Reference proteome</keyword>
<feature type="region of interest" description="Disordered" evidence="6">
    <location>
        <begin position="1"/>
        <end position="29"/>
    </location>
</feature>
<dbReference type="CDD" id="cd12148">
    <property type="entry name" value="fungal_TF_MHR"/>
    <property type="match status" value="1"/>
</dbReference>
<dbReference type="Gene3D" id="4.10.240.10">
    <property type="entry name" value="Zn(2)-C6 fungal-type DNA-binding domain"/>
    <property type="match status" value="1"/>
</dbReference>
<evidence type="ECO:0000313" key="9">
    <source>
        <dbReference type="Proteomes" id="UP001610563"/>
    </source>
</evidence>
<reference evidence="8 9" key="1">
    <citation type="submission" date="2024-07" db="EMBL/GenBank/DDBJ databases">
        <title>Section-level genome sequencing and comparative genomics of Aspergillus sections Usti and Cavernicolus.</title>
        <authorList>
            <consortium name="Lawrence Berkeley National Laboratory"/>
            <person name="Nybo J.L."/>
            <person name="Vesth T.C."/>
            <person name="Theobald S."/>
            <person name="Frisvad J.C."/>
            <person name="Larsen T.O."/>
            <person name="Kjaerboelling I."/>
            <person name="Rothschild-Mancinelli K."/>
            <person name="Lyhne E.K."/>
            <person name="Kogle M.E."/>
            <person name="Barry K."/>
            <person name="Clum A."/>
            <person name="Na H."/>
            <person name="Ledsgaard L."/>
            <person name="Lin J."/>
            <person name="Lipzen A."/>
            <person name="Kuo A."/>
            <person name="Riley R."/>
            <person name="Mondo S."/>
            <person name="Labutti K."/>
            <person name="Haridas S."/>
            <person name="Pangalinan J."/>
            <person name="Salamov A.A."/>
            <person name="Simmons B.A."/>
            <person name="Magnuson J.K."/>
            <person name="Chen J."/>
            <person name="Drula E."/>
            <person name="Henrissat B."/>
            <person name="Wiebenga A."/>
            <person name="Lubbers R.J."/>
            <person name="Gomes A.C."/>
            <person name="Makela M.R."/>
            <person name="Stajich J."/>
            <person name="Grigoriev I.V."/>
            <person name="Mortensen U.H."/>
            <person name="De Vries R.P."/>
            <person name="Baker S.E."/>
            <person name="Andersen M.R."/>
        </authorList>
    </citation>
    <scope>NUCLEOTIDE SEQUENCE [LARGE SCALE GENOMIC DNA]</scope>
    <source>
        <strain evidence="8 9">CBS 209.92</strain>
    </source>
</reference>
<evidence type="ECO:0000256" key="3">
    <source>
        <dbReference type="ARBA" id="ARBA00023125"/>
    </source>
</evidence>
<name>A0ABR4FT16_9EURO</name>
<evidence type="ECO:0000256" key="4">
    <source>
        <dbReference type="ARBA" id="ARBA00023163"/>
    </source>
</evidence>
<dbReference type="InterPro" id="IPR001138">
    <property type="entry name" value="Zn2Cys6_DnaBD"/>
</dbReference>
<dbReference type="Proteomes" id="UP001610563">
    <property type="component" value="Unassembled WGS sequence"/>
</dbReference>
<keyword evidence="5" id="KW-0539">Nucleus</keyword>
<evidence type="ECO:0000256" key="1">
    <source>
        <dbReference type="ARBA" id="ARBA00022723"/>
    </source>
</evidence>
<evidence type="ECO:0000256" key="5">
    <source>
        <dbReference type="ARBA" id="ARBA00023242"/>
    </source>
</evidence>
<evidence type="ECO:0000259" key="7">
    <source>
        <dbReference type="PROSITE" id="PS50048"/>
    </source>
</evidence>
<evidence type="ECO:0000256" key="2">
    <source>
        <dbReference type="ARBA" id="ARBA00023015"/>
    </source>
</evidence>
<protein>
    <recommendedName>
        <fullName evidence="7">Zn(2)-C6 fungal-type domain-containing protein</fullName>
    </recommendedName>
</protein>
<evidence type="ECO:0000256" key="6">
    <source>
        <dbReference type="SAM" id="MobiDB-lite"/>
    </source>
</evidence>
<feature type="compositionally biased region" description="Basic and acidic residues" evidence="6">
    <location>
        <begin position="69"/>
        <end position="81"/>
    </location>
</feature>
<keyword evidence="1" id="KW-0479">Metal-binding</keyword>
<keyword evidence="3" id="KW-0238">DNA-binding</keyword>
<dbReference type="Pfam" id="PF00172">
    <property type="entry name" value="Zn_clus"/>
    <property type="match status" value="1"/>
</dbReference>
<dbReference type="InterPro" id="IPR007219">
    <property type="entry name" value="XnlR_reg_dom"/>
</dbReference>
<dbReference type="InterPro" id="IPR036864">
    <property type="entry name" value="Zn2-C6_fun-type_DNA-bd_sf"/>
</dbReference>
<dbReference type="Pfam" id="PF04082">
    <property type="entry name" value="Fungal_trans"/>
    <property type="match status" value="1"/>
</dbReference>
<comment type="caution">
    <text evidence="8">The sequence shown here is derived from an EMBL/GenBank/DDBJ whole genome shotgun (WGS) entry which is preliminary data.</text>
</comment>
<feature type="region of interest" description="Disordered" evidence="6">
    <location>
        <begin position="453"/>
        <end position="493"/>
    </location>
</feature>
<dbReference type="PROSITE" id="PS00463">
    <property type="entry name" value="ZN2_CY6_FUNGAL_1"/>
    <property type="match status" value="1"/>
</dbReference>
<accession>A0ABR4FT16</accession>
<dbReference type="PANTHER" id="PTHR47431:SF1">
    <property type="entry name" value="ZN(II)2CYS6 TRANSCRIPTION FACTOR (EUROFUNG)"/>
    <property type="match status" value="1"/>
</dbReference>
<dbReference type="CDD" id="cd00067">
    <property type="entry name" value="GAL4"/>
    <property type="match status" value="1"/>
</dbReference>
<proteinExistence type="predicted"/>
<evidence type="ECO:0000313" key="8">
    <source>
        <dbReference type="EMBL" id="KAL2786406.1"/>
    </source>
</evidence>